<evidence type="ECO:0000313" key="1">
    <source>
        <dbReference type="EMBL" id="GAI28139.1"/>
    </source>
</evidence>
<accession>X1PB42</accession>
<comment type="caution">
    <text evidence="1">The sequence shown here is derived from an EMBL/GenBank/DDBJ whole genome shotgun (WGS) entry which is preliminary data.</text>
</comment>
<gene>
    <name evidence="1" type="ORF">S06H3_32285</name>
</gene>
<organism evidence="1">
    <name type="scientific">marine sediment metagenome</name>
    <dbReference type="NCBI Taxonomy" id="412755"/>
    <lineage>
        <taxon>unclassified sequences</taxon>
        <taxon>metagenomes</taxon>
        <taxon>ecological metagenomes</taxon>
    </lineage>
</organism>
<dbReference type="EMBL" id="BARV01019188">
    <property type="protein sequence ID" value="GAI28139.1"/>
    <property type="molecule type" value="Genomic_DNA"/>
</dbReference>
<proteinExistence type="predicted"/>
<reference evidence="1" key="1">
    <citation type="journal article" date="2014" name="Front. Microbiol.">
        <title>High frequency of phylogenetically diverse reductive dehalogenase-homologous genes in deep subseafloor sedimentary metagenomes.</title>
        <authorList>
            <person name="Kawai M."/>
            <person name="Futagami T."/>
            <person name="Toyoda A."/>
            <person name="Takaki Y."/>
            <person name="Nishi S."/>
            <person name="Hori S."/>
            <person name="Arai W."/>
            <person name="Tsubouchi T."/>
            <person name="Morono Y."/>
            <person name="Uchiyama I."/>
            <person name="Ito T."/>
            <person name="Fujiyama A."/>
            <person name="Inagaki F."/>
            <person name="Takami H."/>
        </authorList>
    </citation>
    <scope>NUCLEOTIDE SEQUENCE</scope>
    <source>
        <strain evidence="1">Expedition CK06-06</strain>
    </source>
</reference>
<feature type="non-terminal residue" evidence="1">
    <location>
        <position position="1"/>
    </location>
</feature>
<sequence length="63" mass="6742">YLVSAFEDDESNYLGVFTRVCQTPNQVALTLTLEPVGYIGTQIWGDSAVFVGDSVEAIGAKDA</sequence>
<name>X1PB42_9ZZZZ</name>
<dbReference type="AlphaFoldDB" id="X1PB42"/>
<protein>
    <submittedName>
        <fullName evidence="1">Uncharacterized protein</fullName>
    </submittedName>
</protein>